<keyword evidence="2" id="KW-1185">Reference proteome</keyword>
<name>A0A5S4YC35_9BRAD</name>
<accession>A0A5S4YC35</accession>
<gene>
    <name evidence="1" type="ORF">FXV83_41855</name>
</gene>
<evidence type="ECO:0000313" key="1">
    <source>
        <dbReference type="EMBL" id="TYO60805.1"/>
    </source>
</evidence>
<protein>
    <submittedName>
        <fullName evidence="1">Uncharacterized protein</fullName>
    </submittedName>
</protein>
<proteinExistence type="predicted"/>
<dbReference type="RefSeq" id="WP_148745828.1">
    <property type="nucleotide sequence ID" value="NZ_VSTH01000280.1"/>
</dbReference>
<organism evidence="1 2">
    <name type="scientific">Bradyrhizobium hipponense</name>
    <dbReference type="NCBI Taxonomy" id="2605638"/>
    <lineage>
        <taxon>Bacteria</taxon>
        <taxon>Pseudomonadati</taxon>
        <taxon>Pseudomonadota</taxon>
        <taxon>Alphaproteobacteria</taxon>
        <taxon>Hyphomicrobiales</taxon>
        <taxon>Nitrobacteraceae</taxon>
        <taxon>Bradyrhizobium</taxon>
    </lineage>
</organism>
<reference evidence="1 2" key="1">
    <citation type="submission" date="2019-08" db="EMBL/GenBank/DDBJ databases">
        <title>Bradyrhizobium hipponensis sp. nov., a rhizobium isolated from a Lupinus angustifolius root nodule in Tunisia.</title>
        <authorList>
            <person name="Off K."/>
            <person name="Rejili M."/>
            <person name="Mars M."/>
            <person name="Brachmann A."/>
            <person name="Marin M."/>
        </authorList>
    </citation>
    <scope>NUCLEOTIDE SEQUENCE [LARGE SCALE GENOMIC DNA]</scope>
    <source>
        <strain evidence="2">aSej3</strain>
    </source>
</reference>
<dbReference type="Proteomes" id="UP000324797">
    <property type="component" value="Unassembled WGS sequence"/>
</dbReference>
<dbReference type="EMBL" id="VSTH01000280">
    <property type="protein sequence ID" value="TYO60805.1"/>
    <property type="molecule type" value="Genomic_DNA"/>
</dbReference>
<evidence type="ECO:0000313" key="2">
    <source>
        <dbReference type="Proteomes" id="UP000324797"/>
    </source>
</evidence>
<sequence>MSEEATPDYSGIWDPDALLAKSKRYVEKMLAASRDDWDFALWSSQALEFLMRAALADYGAALLADTGGGDVSHLLNAMGIQPKTKKYIPKSVATRRPIP</sequence>
<dbReference type="AlphaFoldDB" id="A0A5S4YC35"/>
<comment type="caution">
    <text evidence="1">The sequence shown here is derived from an EMBL/GenBank/DDBJ whole genome shotgun (WGS) entry which is preliminary data.</text>
</comment>